<evidence type="ECO:0000256" key="6">
    <source>
        <dbReference type="ARBA" id="ARBA00022781"/>
    </source>
</evidence>
<keyword evidence="12" id="KW-0378">Hydrolase</keyword>
<name>A0A0D2NFU1_9CHLO</name>
<protein>
    <submittedName>
        <fullName evidence="12">V-type H+-transporting ATPase 21kDa proteolipid subunit</fullName>
        <ecNumber evidence="12">3.6.3.14</ecNumber>
    </submittedName>
</protein>
<evidence type="ECO:0000256" key="3">
    <source>
        <dbReference type="ARBA" id="ARBA00007296"/>
    </source>
</evidence>
<evidence type="ECO:0000256" key="10">
    <source>
        <dbReference type="RuleBase" id="RU363060"/>
    </source>
</evidence>
<dbReference type="RefSeq" id="XP_013902990.1">
    <property type="nucleotide sequence ID" value="XM_014047536.1"/>
</dbReference>
<evidence type="ECO:0000259" key="11">
    <source>
        <dbReference type="Pfam" id="PF00137"/>
    </source>
</evidence>
<reference evidence="12 13" key="1">
    <citation type="journal article" date="2013" name="BMC Genomics">
        <title>Reconstruction of the lipid metabolism for the microalga Monoraphidium neglectum from its genome sequence reveals characteristics suitable for biofuel production.</title>
        <authorList>
            <person name="Bogen C."/>
            <person name="Al-Dilaimi A."/>
            <person name="Albersmeier A."/>
            <person name="Wichmann J."/>
            <person name="Grundmann M."/>
            <person name="Rupp O."/>
            <person name="Lauersen K.J."/>
            <person name="Blifernez-Klassen O."/>
            <person name="Kalinowski J."/>
            <person name="Goesmann A."/>
            <person name="Mussgnug J.H."/>
            <person name="Kruse O."/>
        </authorList>
    </citation>
    <scope>NUCLEOTIDE SEQUENCE [LARGE SCALE GENOMIC DNA]</scope>
    <source>
        <strain evidence="12 13">SAG 48.87</strain>
    </source>
</reference>
<evidence type="ECO:0000256" key="5">
    <source>
        <dbReference type="ARBA" id="ARBA00022692"/>
    </source>
</evidence>
<feature type="transmembrane region" description="Helical" evidence="10">
    <location>
        <begin position="45"/>
        <end position="69"/>
    </location>
</feature>
<dbReference type="PANTHER" id="PTHR10263">
    <property type="entry name" value="V-TYPE PROTON ATPASE PROTEOLIPID SUBUNIT"/>
    <property type="match status" value="1"/>
</dbReference>
<dbReference type="Pfam" id="PF00137">
    <property type="entry name" value="ATP-synt_C"/>
    <property type="match status" value="2"/>
</dbReference>
<dbReference type="KEGG" id="mng:MNEG_3990"/>
<dbReference type="EMBL" id="KK100750">
    <property type="protein sequence ID" value="KIZ03971.1"/>
    <property type="molecule type" value="Genomic_DNA"/>
</dbReference>
<feature type="domain" description="V-ATPase proteolipid subunit C-like" evidence="11">
    <location>
        <begin position="136"/>
        <end position="195"/>
    </location>
</feature>
<dbReference type="SUPFAM" id="SSF81333">
    <property type="entry name" value="F1F0 ATP synthase subunit C"/>
    <property type="match status" value="2"/>
</dbReference>
<dbReference type="InterPro" id="IPR035921">
    <property type="entry name" value="F/V-ATP_Csub_sf"/>
</dbReference>
<dbReference type="GO" id="GO:0016787">
    <property type="term" value="F:hydrolase activity"/>
    <property type="evidence" value="ECO:0007669"/>
    <property type="project" value="UniProtKB-KW"/>
</dbReference>
<proteinExistence type="inferred from homology"/>
<evidence type="ECO:0000313" key="13">
    <source>
        <dbReference type="Proteomes" id="UP000054498"/>
    </source>
</evidence>
<organism evidence="12 13">
    <name type="scientific">Monoraphidium neglectum</name>
    <dbReference type="NCBI Taxonomy" id="145388"/>
    <lineage>
        <taxon>Eukaryota</taxon>
        <taxon>Viridiplantae</taxon>
        <taxon>Chlorophyta</taxon>
        <taxon>core chlorophytes</taxon>
        <taxon>Chlorophyceae</taxon>
        <taxon>CS clade</taxon>
        <taxon>Sphaeropleales</taxon>
        <taxon>Selenastraceae</taxon>
        <taxon>Monoraphidium</taxon>
    </lineage>
</organism>
<evidence type="ECO:0000256" key="4">
    <source>
        <dbReference type="ARBA" id="ARBA00022448"/>
    </source>
</evidence>
<comment type="similarity">
    <text evidence="3 10">Belongs to the V-ATPase proteolipid subunit family.</text>
</comment>
<evidence type="ECO:0000256" key="7">
    <source>
        <dbReference type="ARBA" id="ARBA00022989"/>
    </source>
</evidence>
<evidence type="ECO:0000256" key="1">
    <source>
        <dbReference type="ARBA" id="ARBA00002481"/>
    </source>
</evidence>
<comment type="subcellular location">
    <subcellularLocation>
        <location evidence="2">Membrane</location>
        <topology evidence="2">Multi-pass membrane protein</topology>
    </subcellularLocation>
</comment>
<dbReference type="FunFam" id="1.20.120.610:FF:000002">
    <property type="entry name" value="V-type proton ATPase proteolipid subunit"/>
    <property type="match status" value="1"/>
</dbReference>
<comment type="function">
    <text evidence="1 10">Proton-conducting pore forming subunit of the membrane integral V0 complex of vacuolar ATPase. V-ATPase is responsible for acidifying a variety of intracellular compartments in eukaryotic cells.</text>
</comment>
<dbReference type="Gene3D" id="1.20.120.610">
    <property type="entry name" value="lithium bound rotor ring of v- atpase"/>
    <property type="match status" value="1"/>
</dbReference>
<dbReference type="CDD" id="cd18178">
    <property type="entry name" value="ATP-synt_Vo_c_ATP6F_rpt2"/>
    <property type="match status" value="1"/>
</dbReference>
<dbReference type="PRINTS" id="PR00122">
    <property type="entry name" value="VACATPASE"/>
</dbReference>
<dbReference type="GO" id="GO:0033179">
    <property type="term" value="C:proton-transporting V-type ATPase, V0 domain"/>
    <property type="evidence" value="ECO:0007669"/>
    <property type="project" value="InterPro"/>
</dbReference>
<keyword evidence="9 10" id="KW-0472">Membrane</keyword>
<keyword evidence="4 10" id="KW-0813">Transport</keyword>
<feature type="transmembrane region" description="Helical" evidence="10">
    <location>
        <begin position="170"/>
        <end position="196"/>
    </location>
</feature>
<evidence type="ECO:0000256" key="8">
    <source>
        <dbReference type="ARBA" id="ARBA00023065"/>
    </source>
</evidence>
<dbReference type="InterPro" id="IPR002379">
    <property type="entry name" value="ATPase_proteolipid_c-like_dom"/>
</dbReference>
<evidence type="ECO:0000313" key="12">
    <source>
        <dbReference type="EMBL" id="KIZ03971.1"/>
    </source>
</evidence>
<feature type="domain" description="V-ATPase proteolipid subunit C-like" evidence="11">
    <location>
        <begin position="52"/>
        <end position="110"/>
    </location>
</feature>
<dbReference type="InterPro" id="IPR000245">
    <property type="entry name" value="ATPase_proteolipid_csu"/>
</dbReference>
<feature type="transmembrane region" description="Helical" evidence="10">
    <location>
        <begin position="130"/>
        <end position="158"/>
    </location>
</feature>
<evidence type="ECO:0000256" key="9">
    <source>
        <dbReference type="ARBA" id="ARBA00023136"/>
    </source>
</evidence>
<keyword evidence="5 10" id="KW-0812">Transmembrane</keyword>
<dbReference type="STRING" id="145388.A0A0D2NFU1"/>
<dbReference type="CDD" id="cd18177">
    <property type="entry name" value="ATP-synt_Vo_c_ATP6F_rpt1"/>
    <property type="match status" value="1"/>
</dbReference>
<keyword evidence="7 10" id="KW-1133">Transmembrane helix</keyword>
<gene>
    <name evidence="12" type="ORF">MNEG_3990</name>
</gene>
<evidence type="ECO:0000256" key="2">
    <source>
        <dbReference type="ARBA" id="ARBA00004141"/>
    </source>
</evidence>
<dbReference type="AlphaFoldDB" id="A0A0D2NFU1"/>
<dbReference type="Proteomes" id="UP000054498">
    <property type="component" value="Unassembled WGS sequence"/>
</dbReference>
<dbReference type="GO" id="GO:0046961">
    <property type="term" value="F:proton-transporting ATPase activity, rotational mechanism"/>
    <property type="evidence" value="ECO:0007669"/>
    <property type="project" value="InterPro"/>
</dbReference>
<accession>A0A0D2NFU1</accession>
<keyword evidence="6" id="KW-0375">Hydrogen ion transport</keyword>
<sequence length="205" mass="21385">MVLQTGFWLLAPFTIAALSFAINVGSADRFIDWPYLWLLFRNISPFFYAVVGVALCVGTSILGAAWGIFITGSSLVGAAVRVPRITSKNLISIIFCEAVAIYGVIVAIILQTKLEAVTIEEGLFTRGNMAAGYAIFAAGLTCGLSNLVCGMCVGIVGSSCALSDAQNSTLFVKILVVEIFGSALGLFGVIVGIIMAGNAGFAKVV</sequence>
<keyword evidence="8 10" id="KW-0406">Ion transport</keyword>
<comment type="subunit">
    <text evidence="10">V-ATPase is a heteromultimeric enzyme composed of a peripheral catalytic V1 complex attached to an integral membrane V0 proton pore complex.</text>
</comment>
<dbReference type="GeneID" id="25736868"/>
<dbReference type="EC" id="3.6.3.14" evidence="12"/>
<keyword evidence="13" id="KW-1185">Reference proteome</keyword>
<dbReference type="OrthoDB" id="10264021at2759"/>
<feature type="transmembrane region" description="Helical" evidence="10">
    <location>
        <begin position="90"/>
        <end position="110"/>
    </location>
</feature>